<dbReference type="Proteomes" id="UP000836597">
    <property type="component" value="Chromosome"/>
</dbReference>
<gene>
    <name evidence="3" type="ORF">DEACI_2032</name>
    <name evidence="2" type="ORF">DEACI_2889</name>
</gene>
<dbReference type="KEGG" id="aacx:DEACI_2889"/>
<feature type="region of interest" description="Disordered" evidence="1">
    <location>
        <begin position="11"/>
        <end position="33"/>
    </location>
</feature>
<dbReference type="EMBL" id="LR746496">
    <property type="protein sequence ID" value="CAA7602216.1"/>
    <property type="molecule type" value="Genomic_DNA"/>
</dbReference>
<organism evidence="2">
    <name type="scientific">Acididesulfobacillus acetoxydans</name>
    <dbReference type="NCBI Taxonomy" id="1561005"/>
    <lineage>
        <taxon>Bacteria</taxon>
        <taxon>Bacillati</taxon>
        <taxon>Bacillota</taxon>
        <taxon>Clostridia</taxon>
        <taxon>Eubacteriales</taxon>
        <taxon>Peptococcaceae</taxon>
        <taxon>Acididesulfobacillus</taxon>
    </lineage>
</organism>
<proteinExistence type="predicted"/>
<protein>
    <submittedName>
        <fullName evidence="2">Uncharacterized protein</fullName>
    </submittedName>
</protein>
<dbReference type="Proteomes" id="UP001071230">
    <property type="component" value="Unassembled WGS sequence"/>
</dbReference>
<reference evidence="3" key="1">
    <citation type="submission" date="2014-11" db="EMBL/GenBank/DDBJ databases">
        <authorList>
            <person name="Hornung B.V."/>
        </authorList>
    </citation>
    <scope>NUCLEOTIDE SEQUENCE</scope>
    <source>
        <strain evidence="3">INE</strain>
    </source>
</reference>
<evidence type="ECO:0000313" key="2">
    <source>
        <dbReference type="EMBL" id="CAA7602216.1"/>
    </source>
</evidence>
<reference evidence="2" key="2">
    <citation type="submission" date="2020-01" db="EMBL/GenBank/DDBJ databases">
        <authorList>
            <person name="Hornung B."/>
        </authorList>
    </citation>
    <scope>NUCLEOTIDE SEQUENCE</scope>
    <source>
        <strain evidence="2">PacBioINE</strain>
    </source>
</reference>
<evidence type="ECO:0000313" key="4">
    <source>
        <dbReference type="Proteomes" id="UP001071230"/>
    </source>
</evidence>
<dbReference type="EMBL" id="CDGJ01000058">
    <property type="protein sequence ID" value="CEJ07566.1"/>
    <property type="molecule type" value="Genomic_DNA"/>
</dbReference>
<dbReference type="AlphaFoldDB" id="A0A8S0XCA0"/>
<keyword evidence="4" id="KW-1185">Reference proteome</keyword>
<accession>A0A8S0XCA0</accession>
<sequence>MMKTVFVRVRTGDGVEESPAEHNEPPQSMTNPRRMRNAFAGVPFFLMTKRRYLRTPDGVRGICDGICEPSSGQVTSRVRAEGRKAHLRSMYIFFKKEKHMGW</sequence>
<evidence type="ECO:0000313" key="3">
    <source>
        <dbReference type="EMBL" id="CEJ07566.1"/>
    </source>
</evidence>
<name>A0A8S0XCA0_9FIRM</name>
<evidence type="ECO:0000256" key="1">
    <source>
        <dbReference type="SAM" id="MobiDB-lite"/>
    </source>
</evidence>